<sequence length="142" mass="15603">MATSLDITFRLYLRGDNLVPAHVSCALGLEPTGAQQKGLPFNSRNPTRLAKFGVWSFARDAMAEQYHLVNFLHDIEAAVQRAGCQLLDVEGVEEAWVDVYMLQTAGALDDLSDCELQIGLPEINMLKALDLHIDVTFGVVGE</sequence>
<dbReference type="EMBL" id="JACHHO010000020">
    <property type="protein sequence ID" value="MBB5206483.1"/>
    <property type="molecule type" value="Genomic_DNA"/>
</dbReference>
<dbReference type="AlphaFoldDB" id="A0A840SA22"/>
<organism evidence="1 2">
    <name type="scientific">Inhella inkyongensis</name>
    <dbReference type="NCBI Taxonomy" id="392593"/>
    <lineage>
        <taxon>Bacteria</taxon>
        <taxon>Pseudomonadati</taxon>
        <taxon>Pseudomonadota</taxon>
        <taxon>Betaproteobacteria</taxon>
        <taxon>Burkholderiales</taxon>
        <taxon>Sphaerotilaceae</taxon>
        <taxon>Inhella</taxon>
    </lineage>
</organism>
<reference evidence="1 2" key="1">
    <citation type="submission" date="2020-08" db="EMBL/GenBank/DDBJ databases">
        <title>Genomic Encyclopedia of Type Strains, Phase IV (KMG-IV): sequencing the most valuable type-strain genomes for metagenomic binning, comparative biology and taxonomic classification.</title>
        <authorList>
            <person name="Goeker M."/>
        </authorList>
    </citation>
    <scope>NUCLEOTIDE SEQUENCE [LARGE SCALE GENOMIC DNA]</scope>
    <source>
        <strain evidence="1 2">DSM 23958</strain>
    </source>
</reference>
<dbReference type="RefSeq" id="WP_138855091.1">
    <property type="nucleotide sequence ID" value="NZ_CP040709.1"/>
</dbReference>
<protein>
    <recommendedName>
        <fullName evidence="3">DUF4279 domain-containing protein</fullName>
    </recommendedName>
</protein>
<dbReference type="OrthoDB" id="6025978at2"/>
<accession>A0A840SA22</accession>
<evidence type="ECO:0000313" key="1">
    <source>
        <dbReference type="EMBL" id="MBB5206483.1"/>
    </source>
</evidence>
<evidence type="ECO:0000313" key="2">
    <source>
        <dbReference type="Proteomes" id="UP000554837"/>
    </source>
</evidence>
<gene>
    <name evidence="1" type="ORF">HNQ51_003835</name>
</gene>
<proteinExistence type="predicted"/>
<keyword evidence="2" id="KW-1185">Reference proteome</keyword>
<comment type="caution">
    <text evidence="1">The sequence shown here is derived from an EMBL/GenBank/DDBJ whole genome shotgun (WGS) entry which is preliminary data.</text>
</comment>
<dbReference type="Proteomes" id="UP000554837">
    <property type="component" value="Unassembled WGS sequence"/>
</dbReference>
<evidence type="ECO:0008006" key="3">
    <source>
        <dbReference type="Google" id="ProtNLM"/>
    </source>
</evidence>
<name>A0A840SA22_9BURK</name>